<dbReference type="PRINTS" id="PR00237">
    <property type="entry name" value="GPCRRHODOPSN"/>
</dbReference>
<evidence type="ECO:0000256" key="3">
    <source>
        <dbReference type="ARBA" id="ARBA00022692"/>
    </source>
</evidence>
<keyword evidence="13" id="KW-1185">Reference proteome</keyword>
<feature type="transmembrane region" description="Helical" evidence="10">
    <location>
        <begin position="150"/>
        <end position="175"/>
    </location>
</feature>
<protein>
    <submittedName>
        <fullName evidence="12">P2Y purinoceptor 14-like</fullName>
    </submittedName>
</protein>
<name>A0A671U139_SPAAU</name>
<evidence type="ECO:0000256" key="5">
    <source>
        <dbReference type="ARBA" id="ARBA00023040"/>
    </source>
</evidence>
<evidence type="ECO:0000259" key="11">
    <source>
        <dbReference type="PROSITE" id="PS50262"/>
    </source>
</evidence>
<dbReference type="AlphaFoldDB" id="A0A671U139"/>
<reference evidence="12" key="2">
    <citation type="submission" date="2025-08" db="UniProtKB">
        <authorList>
            <consortium name="Ensembl"/>
        </authorList>
    </citation>
    <scope>IDENTIFICATION</scope>
</reference>
<evidence type="ECO:0000256" key="7">
    <source>
        <dbReference type="ARBA" id="ARBA00023170"/>
    </source>
</evidence>
<keyword evidence="4 10" id="KW-1133">Transmembrane helix</keyword>
<dbReference type="RefSeq" id="XP_030287284.1">
    <property type="nucleotide sequence ID" value="XM_030431424.1"/>
</dbReference>
<feature type="domain" description="G-protein coupled receptors family 1 profile" evidence="11">
    <location>
        <begin position="52"/>
        <end position="266"/>
    </location>
</feature>
<dbReference type="GeneTree" id="ENSGT01110000267167"/>
<dbReference type="InterPro" id="IPR000276">
    <property type="entry name" value="GPCR_Rhodpsn"/>
</dbReference>
<evidence type="ECO:0000256" key="8">
    <source>
        <dbReference type="ARBA" id="ARBA00023224"/>
    </source>
</evidence>
<dbReference type="GO" id="GO:0045028">
    <property type="term" value="F:G protein-coupled purinergic nucleotide receptor activity"/>
    <property type="evidence" value="ECO:0007669"/>
    <property type="project" value="TreeGrafter"/>
</dbReference>
<reference evidence="12" key="1">
    <citation type="submission" date="2021-04" db="EMBL/GenBank/DDBJ databases">
        <authorList>
            <consortium name="Wellcome Sanger Institute Data Sharing"/>
        </authorList>
    </citation>
    <scope>NUCLEOTIDE SEQUENCE [LARGE SCALE GENOMIC DNA]</scope>
</reference>
<dbReference type="Proteomes" id="UP000472265">
    <property type="component" value="Chromosome 1"/>
</dbReference>
<dbReference type="Ensembl" id="ENSSAUT00010007934.1">
    <property type="protein sequence ID" value="ENSSAUP00010007410.1"/>
    <property type="gene ID" value="ENSSAUG00010003690.1"/>
</dbReference>
<dbReference type="PANTHER" id="PTHR24233:SF11">
    <property type="entry name" value="P2Y PURINOCEPTOR 14-LIKE"/>
    <property type="match status" value="1"/>
</dbReference>
<dbReference type="SUPFAM" id="SSF81321">
    <property type="entry name" value="Family A G protein-coupled receptor-like"/>
    <property type="match status" value="1"/>
</dbReference>
<feature type="transmembrane region" description="Helical" evidence="10">
    <location>
        <begin position="246"/>
        <end position="269"/>
    </location>
</feature>
<feature type="transmembrane region" description="Helical" evidence="10">
    <location>
        <begin position="107"/>
        <end position="129"/>
    </location>
</feature>
<keyword evidence="3 9" id="KW-0812">Transmembrane</keyword>
<dbReference type="InterPro" id="IPR017452">
    <property type="entry name" value="GPCR_Rhodpsn_7TM"/>
</dbReference>
<evidence type="ECO:0000256" key="10">
    <source>
        <dbReference type="SAM" id="Phobius"/>
    </source>
</evidence>
<dbReference type="PANTHER" id="PTHR24233">
    <property type="entry name" value="P2Y PURINOCEPTOR-RELATED G-PROTEIN COUPLED RECEPTOR"/>
    <property type="match status" value="1"/>
</dbReference>
<dbReference type="PROSITE" id="PS00237">
    <property type="entry name" value="G_PROTEIN_RECEP_F1_1"/>
    <property type="match status" value="1"/>
</dbReference>
<evidence type="ECO:0000313" key="13">
    <source>
        <dbReference type="Proteomes" id="UP000472265"/>
    </source>
</evidence>
<evidence type="ECO:0000256" key="6">
    <source>
        <dbReference type="ARBA" id="ARBA00023136"/>
    </source>
</evidence>
<keyword evidence="5 9" id="KW-0297">G-protein coupled receptor</keyword>
<feature type="transmembrane region" description="Helical" evidence="10">
    <location>
        <begin position="39"/>
        <end position="62"/>
    </location>
</feature>
<dbReference type="GO" id="GO:0005886">
    <property type="term" value="C:plasma membrane"/>
    <property type="evidence" value="ECO:0007669"/>
    <property type="project" value="UniProtKB-SubCell"/>
</dbReference>
<keyword evidence="6 10" id="KW-0472">Membrane</keyword>
<evidence type="ECO:0000313" key="12">
    <source>
        <dbReference type="Ensembl" id="ENSSAUP00010007410.1"/>
    </source>
</evidence>
<proteinExistence type="inferred from homology"/>
<sequence>MSDQGFEEMTSSVNQSSVTNQTAVDGCAEVDTSANPFFMVVYSLVFLVGFSLNAFIIKFYFCRAQRQASSSMTVYLKNLAAADFLFCLCLPIRITKYVSTTLQVFCHFGFSVFFLNMYASILFMGYIAANRYLKIVHGSAAPHILQTVRAAHIISTVTWVFLLALMSSYIIMLFYSLKHLTSVPIRVSEARQRQPTSSSSKKLAKSHRNMLVLVCVFCFCFVPFHLFRLIDIFLWKDCSMRKVSYYLMEVTVMISALNVCLDPLIYFIFGKAFRARLSGRVVAGNG</sequence>
<accession>A0A671U139</accession>
<gene>
    <name evidence="12" type="primary">LOC115590154</name>
</gene>
<keyword evidence="7 9" id="KW-0675">Receptor</keyword>
<organism evidence="12 13">
    <name type="scientific">Sparus aurata</name>
    <name type="common">Gilthead sea bream</name>
    <dbReference type="NCBI Taxonomy" id="8175"/>
    <lineage>
        <taxon>Eukaryota</taxon>
        <taxon>Metazoa</taxon>
        <taxon>Chordata</taxon>
        <taxon>Craniata</taxon>
        <taxon>Vertebrata</taxon>
        <taxon>Euteleostomi</taxon>
        <taxon>Actinopterygii</taxon>
        <taxon>Neopterygii</taxon>
        <taxon>Teleostei</taxon>
        <taxon>Neoteleostei</taxon>
        <taxon>Acanthomorphata</taxon>
        <taxon>Eupercaria</taxon>
        <taxon>Spariformes</taxon>
        <taxon>Sparidae</taxon>
        <taxon>Sparus</taxon>
    </lineage>
</organism>
<evidence type="ECO:0000256" key="9">
    <source>
        <dbReference type="RuleBase" id="RU000688"/>
    </source>
</evidence>
<evidence type="ECO:0000256" key="1">
    <source>
        <dbReference type="ARBA" id="ARBA00004651"/>
    </source>
</evidence>
<dbReference type="GeneID" id="115590154"/>
<evidence type="ECO:0000256" key="4">
    <source>
        <dbReference type="ARBA" id="ARBA00022989"/>
    </source>
</evidence>
<evidence type="ECO:0000256" key="2">
    <source>
        <dbReference type="ARBA" id="ARBA00022475"/>
    </source>
</evidence>
<feature type="transmembrane region" description="Helical" evidence="10">
    <location>
        <begin position="210"/>
        <end position="234"/>
    </location>
</feature>
<comment type="similarity">
    <text evidence="9">Belongs to the G-protein coupled receptor 1 family.</text>
</comment>
<keyword evidence="2" id="KW-1003">Cell membrane</keyword>
<dbReference type="PROSITE" id="PS50262">
    <property type="entry name" value="G_PROTEIN_RECEP_F1_2"/>
    <property type="match status" value="1"/>
</dbReference>
<keyword evidence="8 9" id="KW-0807">Transducer</keyword>
<dbReference type="Gene3D" id="1.20.1070.10">
    <property type="entry name" value="Rhodopsin 7-helix transmembrane proteins"/>
    <property type="match status" value="2"/>
</dbReference>
<reference evidence="12" key="3">
    <citation type="submission" date="2025-09" db="UniProtKB">
        <authorList>
            <consortium name="Ensembl"/>
        </authorList>
    </citation>
    <scope>IDENTIFICATION</scope>
</reference>
<dbReference type="Pfam" id="PF00001">
    <property type="entry name" value="7tm_1"/>
    <property type="match status" value="1"/>
</dbReference>
<comment type="subcellular location">
    <subcellularLocation>
        <location evidence="1">Cell membrane</location>
        <topology evidence="1">Multi-pass membrane protein</topology>
    </subcellularLocation>
</comment>